<proteinExistence type="predicted"/>
<evidence type="ECO:0000256" key="1">
    <source>
        <dbReference type="SAM" id="MobiDB-lite"/>
    </source>
</evidence>
<dbReference type="Proteomes" id="UP000218327">
    <property type="component" value="Unassembled WGS sequence"/>
</dbReference>
<feature type="region of interest" description="Disordered" evidence="1">
    <location>
        <begin position="84"/>
        <end position="155"/>
    </location>
</feature>
<organism evidence="2 3">
    <name type="scientific">SAR86 cluster bacterium</name>
    <dbReference type="NCBI Taxonomy" id="2030880"/>
    <lineage>
        <taxon>Bacteria</taxon>
        <taxon>Pseudomonadati</taxon>
        <taxon>Pseudomonadota</taxon>
        <taxon>Gammaproteobacteria</taxon>
        <taxon>SAR86 cluster</taxon>
    </lineage>
</organism>
<comment type="caution">
    <text evidence="2">The sequence shown here is derived from an EMBL/GenBank/DDBJ whole genome shotgun (WGS) entry which is preliminary data.</text>
</comment>
<reference evidence="3" key="1">
    <citation type="submission" date="2017-08" db="EMBL/GenBank/DDBJ databases">
        <title>A dynamic microbial community with high functional redundancy inhabits the cold, oxic subseafloor aquifer.</title>
        <authorList>
            <person name="Tully B.J."/>
            <person name="Wheat C.G."/>
            <person name="Glazer B.T."/>
            <person name="Huber J.A."/>
        </authorList>
    </citation>
    <scope>NUCLEOTIDE SEQUENCE [LARGE SCALE GENOMIC DNA]</scope>
</reference>
<evidence type="ECO:0000313" key="3">
    <source>
        <dbReference type="Proteomes" id="UP000218327"/>
    </source>
</evidence>
<feature type="compositionally biased region" description="Basic and acidic residues" evidence="1">
    <location>
        <begin position="117"/>
        <end position="155"/>
    </location>
</feature>
<accession>A0A2A5B9A5</accession>
<evidence type="ECO:0000313" key="2">
    <source>
        <dbReference type="EMBL" id="PCJ27950.1"/>
    </source>
</evidence>
<name>A0A2A5B9A5_9GAMM</name>
<dbReference type="AlphaFoldDB" id="A0A2A5B9A5"/>
<gene>
    <name evidence="2" type="ORF">COA96_01950</name>
</gene>
<dbReference type="EMBL" id="NVVJ01000004">
    <property type="protein sequence ID" value="PCJ27950.1"/>
    <property type="molecule type" value="Genomic_DNA"/>
</dbReference>
<sequence>MKRLGLQFTEEFTSDEGRSVLDNIVVALSSEYIRALVLLNLRFNMNELQRQAYLDVMGIQTYFPRIVLAGAKPSPVYDFPIEQLAEPDPKTNGRVRIDRETPKEKVRHQRSRPSEPSIEKPTIESKVESKAGVRSEQSEKREVTGLEQADKSPPLEEQDKLKFSLRYIKINEQLAIIDEVPHQKSERLTREDLALLTAILTALCVDYADSEFKPESFSWPLAAQLSMKNDPAEEAKRALSGFIQMRHDTDKFSNLLVFAGQIDSLLVRQENELELRDFQAKGSNYFFTITRSLNSMLAYPSLKRDVWQHLQPLRKRLLEI</sequence>
<feature type="compositionally biased region" description="Basic and acidic residues" evidence="1">
    <location>
        <begin position="87"/>
        <end position="104"/>
    </location>
</feature>
<protein>
    <submittedName>
        <fullName evidence="2">Uncharacterized protein</fullName>
    </submittedName>
</protein>